<dbReference type="OrthoDB" id="6631285at2"/>
<evidence type="ECO:0000313" key="1">
    <source>
        <dbReference type="EMBL" id="PWW04985.1"/>
    </source>
</evidence>
<organism evidence="1 2">
    <name type="scientific">Mangrovibacter plantisponsor</name>
    <dbReference type="NCBI Taxonomy" id="451513"/>
    <lineage>
        <taxon>Bacteria</taxon>
        <taxon>Pseudomonadati</taxon>
        <taxon>Pseudomonadota</taxon>
        <taxon>Gammaproteobacteria</taxon>
        <taxon>Enterobacterales</taxon>
        <taxon>Enterobacteriaceae</taxon>
        <taxon>Mangrovibacter</taxon>
    </lineage>
</organism>
<dbReference type="EMBL" id="QGTS01000014">
    <property type="protein sequence ID" value="PWW04985.1"/>
    <property type="molecule type" value="Genomic_DNA"/>
</dbReference>
<sequence>MSVFTNNIKLSDVQVTSNEPIFSNQSWTGVIHTRSTGIQYYTIQFTMQFEKKYLQEYNAFIAQYSQGAPFNLSLGFYGNYLGTQTKSIQATAASAKGAYQILVASGYTVEVGTLIQFSNHKKIYRVISNSNNVLSIFPNLRQNVVIGEIIKYKGIEGQFMLNNDNDYSLNVGNAMSIQLKATEYLQ</sequence>
<proteinExistence type="predicted"/>
<comment type="caution">
    <text evidence="1">The sequence shown here is derived from an EMBL/GenBank/DDBJ whole genome shotgun (WGS) entry which is preliminary data.</text>
</comment>
<protein>
    <submittedName>
        <fullName evidence="1">Uncharacterized protein</fullName>
    </submittedName>
</protein>
<name>A0A317PVP9_9ENTR</name>
<keyword evidence="2" id="KW-1185">Reference proteome</keyword>
<accession>A0A317PVP9</accession>
<gene>
    <name evidence="1" type="ORF">DES37_11481</name>
</gene>
<dbReference type="AlphaFoldDB" id="A0A317PVP9"/>
<reference evidence="1 2" key="1">
    <citation type="submission" date="2018-05" db="EMBL/GenBank/DDBJ databases">
        <title>Genomic Encyclopedia of Type Strains, Phase IV (KMG-IV): sequencing the most valuable type-strain genomes for metagenomic binning, comparative biology and taxonomic classification.</title>
        <authorList>
            <person name="Goeker M."/>
        </authorList>
    </citation>
    <scope>NUCLEOTIDE SEQUENCE [LARGE SCALE GENOMIC DNA]</scope>
    <source>
        <strain evidence="1 2">DSM 19579</strain>
    </source>
</reference>
<evidence type="ECO:0000313" key="2">
    <source>
        <dbReference type="Proteomes" id="UP000246744"/>
    </source>
</evidence>
<dbReference type="RefSeq" id="WP_146211540.1">
    <property type="nucleotide sequence ID" value="NZ_QGTS01000014.1"/>
</dbReference>
<dbReference type="Proteomes" id="UP000246744">
    <property type="component" value="Unassembled WGS sequence"/>
</dbReference>